<reference evidence="2" key="1">
    <citation type="journal article" date="2019" name="Int. J. Syst. Evol. Microbiol.">
        <title>The Global Catalogue of Microorganisms (GCM) 10K type strain sequencing project: providing services to taxonomists for standard genome sequencing and annotation.</title>
        <authorList>
            <consortium name="The Broad Institute Genomics Platform"/>
            <consortium name="The Broad Institute Genome Sequencing Center for Infectious Disease"/>
            <person name="Wu L."/>
            <person name="Ma J."/>
        </authorList>
    </citation>
    <scope>NUCLEOTIDE SEQUENCE [LARGE SCALE GENOMIC DNA]</scope>
    <source>
        <strain evidence="2">CCUG 57401</strain>
    </source>
</reference>
<evidence type="ECO:0000313" key="2">
    <source>
        <dbReference type="Proteomes" id="UP001596037"/>
    </source>
</evidence>
<organism evidence="1 2">
    <name type="scientific">Caenimonas terrae</name>
    <dbReference type="NCBI Taxonomy" id="696074"/>
    <lineage>
        <taxon>Bacteria</taxon>
        <taxon>Pseudomonadati</taxon>
        <taxon>Pseudomonadota</taxon>
        <taxon>Betaproteobacteria</taxon>
        <taxon>Burkholderiales</taxon>
        <taxon>Comamonadaceae</taxon>
        <taxon>Caenimonas</taxon>
    </lineage>
</organism>
<keyword evidence="2" id="KW-1185">Reference proteome</keyword>
<dbReference type="InterPro" id="IPR036513">
    <property type="entry name" value="STAS_dom_sf"/>
</dbReference>
<dbReference type="EMBL" id="JBHSMF010000015">
    <property type="protein sequence ID" value="MFC5500294.1"/>
    <property type="molecule type" value="Genomic_DNA"/>
</dbReference>
<sequence length="117" mass="12949">MFQLRFQPQQGHFLVHLVGLVSLPAWEAGLRELREALEGQPGDRLVVDLTGLVGFLGVPERTAVGNLMAVHLKRMKRVAIHVQAEKIAGVVEAQAQRQGLDLRVFPSHEQALAWVLS</sequence>
<protein>
    <recommendedName>
        <fullName evidence="3">STAS/SEC14 domain-containing protein</fullName>
    </recommendedName>
</protein>
<evidence type="ECO:0008006" key="3">
    <source>
        <dbReference type="Google" id="ProtNLM"/>
    </source>
</evidence>
<accession>A0ABW0NIS1</accession>
<dbReference type="Gene3D" id="3.40.50.10600">
    <property type="entry name" value="SpoIIaa-like domains"/>
    <property type="match status" value="1"/>
</dbReference>
<dbReference type="RefSeq" id="WP_376852546.1">
    <property type="nucleotide sequence ID" value="NZ_JBHSMF010000015.1"/>
</dbReference>
<gene>
    <name evidence="1" type="ORF">ACFPOE_22315</name>
</gene>
<evidence type="ECO:0000313" key="1">
    <source>
        <dbReference type="EMBL" id="MFC5500294.1"/>
    </source>
</evidence>
<dbReference type="InterPro" id="IPR038396">
    <property type="entry name" value="SpoIIAA-like_sf"/>
</dbReference>
<proteinExistence type="predicted"/>
<comment type="caution">
    <text evidence="1">The sequence shown here is derived from an EMBL/GenBank/DDBJ whole genome shotgun (WGS) entry which is preliminary data.</text>
</comment>
<name>A0ABW0NIS1_9BURK</name>
<dbReference type="Proteomes" id="UP001596037">
    <property type="component" value="Unassembled WGS sequence"/>
</dbReference>
<dbReference type="SUPFAM" id="SSF52091">
    <property type="entry name" value="SpoIIaa-like"/>
    <property type="match status" value="1"/>
</dbReference>